<sequence>MASWWPQYRRLQLGWAEPGILEVVLERPETLNSIDAETHTELARIWRDLDADAQVRVVLVRGAGKAFSAGGDFRLVEAIIQDPQVRVRVWKEARDLVYNLIHCSKPVVSAIEGPAVGAGLAVALLADISVAARGARLLDGHVRLGVAAGDHAAIVWPLLVGMAKAKYHLLLNEPVTGEQAERMGLVSLCVDDGQARETALAIARRLAAGSPTAIRWTKYALNNWLRAAGPIFDTSTALEFLGFTLPDAAEGLASLRAKRAPRFQPESPL</sequence>
<dbReference type="PANTHER" id="PTHR43459:SF3">
    <property type="entry name" value="ENOYL-COA HYDRATASE ECHA15 (ENOYL HYDRASE) (UNSATURATED ACYL-COA HYDRATASE) (CROTONASE)-RELATED"/>
    <property type="match status" value="1"/>
</dbReference>
<dbReference type="EMBL" id="CP002344">
    <property type="protein sequence ID" value="ADU51198.1"/>
    <property type="molecule type" value="Genomic_DNA"/>
</dbReference>
<dbReference type="Pfam" id="PF00378">
    <property type="entry name" value="ECH_1"/>
    <property type="match status" value="1"/>
</dbReference>
<dbReference type="PROSITE" id="PS00166">
    <property type="entry name" value="ENOYL_COA_HYDRATASE"/>
    <property type="match status" value="1"/>
</dbReference>
<reference evidence="3 4" key="1">
    <citation type="journal article" date="2010" name="Stand. Genomic Sci.">
        <title>Complete genome sequence of Thermaerobacter marianensis type strain (7p75a).</title>
        <authorList>
            <person name="Han C."/>
            <person name="Gu W."/>
            <person name="Zhang X."/>
            <person name="Lapidus A."/>
            <person name="Nolan M."/>
            <person name="Copeland A."/>
            <person name="Lucas S."/>
            <person name="Del Rio T.G."/>
            <person name="Tice H."/>
            <person name="Cheng J.F."/>
            <person name="Tapia R."/>
            <person name="Goodwin L."/>
            <person name="Pitluck S."/>
            <person name="Pagani I."/>
            <person name="Ivanova N."/>
            <person name="Mavromatis K."/>
            <person name="Mikhailova N."/>
            <person name="Pati A."/>
            <person name="Chen A."/>
            <person name="Palaniappan K."/>
            <person name="Land M."/>
            <person name="Hauser L."/>
            <person name="Chang Y.J."/>
            <person name="Jeffries C.D."/>
            <person name="Schneider S."/>
            <person name="Rohde M."/>
            <person name="Goker M."/>
            <person name="Pukall R."/>
            <person name="Woyke T."/>
            <person name="Bristow J."/>
            <person name="Eisen J.A."/>
            <person name="Markowitz V."/>
            <person name="Hugenholtz P."/>
            <person name="Kyrpides N.C."/>
            <person name="Klenk H.P."/>
            <person name="Detter J.C."/>
        </authorList>
    </citation>
    <scope>NUCLEOTIDE SEQUENCE [LARGE SCALE GENOMIC DNA]</scope>
    <source>
        <strain evidence="4">ATCC 700841 / DSM 12885 / JCM 10246 / 7p75a</strain>
    </source>
</reference>
<dbReference type="InterPro" id="IPR014748">
    <property type="entry name" value="Enoyl-CoA_hydra_C"/>
</dbReference>
<dbReference type="SUPFAM" id="SSF52096">
    <property type="entry name" value="ClpP/crotonase"/>
    <property type="match status" value="1"/>
</dbReference>
<dbReference type="STRING" id="644966.Tmar_1085"/>
<dbReference type="InterPro" id="IPR018376">
    <property type="entry name" value="Enoyl-CoA_hyd/isom_CS"/>
</dbReference>
<organism evidence="3 4">
    <name type="scientific">Thermaerobacter marianensis (strain ATCC 700841 / DSM 12885 / JCM 10246 / 7p75a)</name>
    <dbReference type="NCBI Taxonomy" id="644966"/>
    <lineage>
        <taxon>Bacteria</taxon>
        <taxon>Bacillati</taxon>
        <taxon>Bacillota</taxon>
        <taxon>Clostridia</taxon>
        <taxon>Eubacteriales</taxon>
        <taxon>Clostridiales Family XVII. Incertae Sedis</taxon>
        <taxon>Thermaerobacter</taxon>
    </lineage>
</organism>
<dbReference type="CDD" id="cd06558">
    <property type="entry name" value="crotonase-like"/>
    <property type="match status" value="1"/>
</dbReference>
<dbReference type="Gene3D" id="3.90.226.10">
    <property type="entry name" value="2-enoyl-CoA Hydratase, Chain A, domain 1"/>
    <property type="match status" value="1"/>
</dbReference>
<evidence type="ECO:0000313" key="4">
    <source>
        <dbReference type="Proteomes" id="UP000008915"/>
    </source>
</evidence>
<dbReference type="Proteomes" id="UP000008915">
    <property type="component" value="Chromosome"/>
</dbReference>
<dbReference type="Gene3D" id="1.10.12.10">
    <property type="entry name" value="Lyase 2-enoyl-coa Hydratase, Chain A, domain 2"/>
    <property type="match status" value="1"/>
</dbReference>
<dbReference type="InterPro" id="IPR001753">
    <property type="entry name" value="Enoyl-CoA_hydra/iso"/>
</dbReference>
<evidence type="ECO:0000256" key="1">
    <source>
        <dbReference type="ARBA" id="ARBA00005254"/>
    </source>
</evidence>
<dbReference type="KEGG" id="tmr:Tmar_1085"/>
<dbReference type="HOGENOM" id="CLU_009834_7_2_9"/>
<dbReference type="InterPro" id="IPR029045">
    <property type="entry name" value="ClpP/crotonase-like_dom_sf"/>
</dbReference>
<dbReference type="RefSeq" id="WP_013495503.1">
    <property type="nucleotide sequence ID" value="NC_014831.1"/>
</dbReference>
<dbReference type="PANTHER" id="PTHR43459">
    <property type="entry name" value="ENOYL-COA HYDRATASE"/>
    <property type="match status" value="1"/>
</dbReference>
<reference evidence="4" key="2">
    <citation type="journal article" date="2010" name="Stand. Genomic Sci.">
        <title>Complete genome sequence of Thermaerobacter marianensis type strain (7p75aT).</title>
        <authorList>
            <person name="Han C."/>
            <person name="Gu W."/>
            <person name="Zhang X."/>
            <person name="Lapidus A."/>
            <person name="Nolan M."/>
            <person name="Copeland A."/>
            <person name="Lucas S."/>
            <person name="Glavina Del Rio T."/>
            <person name="Tice H."/>
            <person name="Cheng J."/>
            <person name="Tapia R."/>
            <person name="Goodwin L."/>
            <person name="Pitluck S."/>
            <person name="Pagani I."/>
            <person name="Ivanova N."/>
            <person name="Mavromatis K."/>
            <person name="Mikhailova N."/>
            <person name="Pati A."/>
            <person name="Chen A."/>
            <person name="Palaniappan K."/>
            <person name="Land M."/>
            <person name="Hauser L."/>
            <person name="Chang Y."/>
            <person name="Jeffries C."/>
            <person name="Schneider S."/>
            <person name="Rohde M."/>
            <person name="Goker M."/>
            <person name="Pukall R."/>
            <person name="Woyke T."/>
            <person name="Bristow J."/>
            <person name="Eisen J."/>
            <person name="Markowitz V."/>
            <person name="Hugenholtz P."/>
            <person name="Kyrpides N."/>
            <person name="Klenk H."/>
            <person name="Detter J."/>
        </authorList>
    </citation>
    <scope>NUCLEOTIDE SEQUENCE [LARGE SCALE GENOMIC DNA]</scope>
    <source>
        <strain evidence="4">ATCC 700841 / DSM 12885 / JCM 10246 / 7p75a</strain>
    </source>
</reference>
<dbReference type="OrthoDB" id="9775794at2"/>
<name>E6SK57_THEM7</name>
<gene>
    <name evidence="3" type="ordered locus">Tmar_1085</name>
</gene>
<accession>E6SK57</accession>
<evidence type="ECO:0000256" key="2">
    <source>
        <dbReference type="RuleBase" id="RU003707"/>
    </source>
</evidence>
<dbReference type="AlphaFoldDB" id="E6SK57"/>
<proteinExistence type="inferred from homology"/>
<comment type="similarity">
    <text evidence="1 2">Belongs to the enoyl-CoA hydratase/isomerase family.</text>
</comment>
<protein>
    <submittedName>
        <fullName evidence="3">Enoyl-CoA hydratase/isomerase</fullName>
    </submittedName>
</protein>
<evidence type="ECO:0000313" key="3">
    <source>
        <dbReference type="EMBL" id="ADU51198.1"/>
    </source>
</evidence>
<dbReference type="NCBIfam" id="NF005595">
    <property type="entry name" value="PRK07327.1"/>
    <property type="match status" value="1"/>
</dbReference>
<dbReference type="GO" id="GO:0003824">
    <property type="term" value="F:catalytic activity"/>
    <property type="evidence" value="ECO:0007669"/>
    <property type="project" value="InterPro"/>
</dbReference>
<dbReference type="eggNOG" id="COG1024">
    <property type="taxonomic scope" value="Bacteria"/>
</dbReference>
<keyword evidence="4" id="KW-1185">Reference proteome</keyword>